<dbReference type="SUPFAM" id="SSF101898">
    <property type="entry name" value="NHL repeat"/>
    <property type="match status" value="1"/>
</dbReference>
<dbReference type="PROSITE" id="PS50294">
    <property type="entry name" value="WD_REPEATS_REGION"/>
    <property type="match status" value="2"/>
</dbReference>
<proteinExistence type="predicted"/>
<reference evidence="5 6" key="1">
    <citation type="submission" date="2024-03" db="EMBL/GenBank/DDBJ databases">
        <title>Complete genome sequence of the green alga Chloropicon roscoffensis RCC1871.</title>
        <authorList>
            <person name="Lemieux C."/>
            <person name="Pombert J.-F."/>
            <person name="Otis C."/>
            <person name="Turmel M."/>
        </authorList>
    </citation>
    <scope>NUCLEOTIDE SEQUENCE [LARGE SCALE GENOMIC DNA]</scope>
    <source>
        <strain evidence="5 6">RCC1871</strain>
    </source>
</reference>
<protein>
    <submittedName>
        <fullName evidence="5">Cilia- and flagella-associated protein 52</fullName>
    </submittedName>
</protein>
<dbReference type="PROSITE" id="PS50082">
    <property type="entry name" value="WD_REPEATS_2"/>
    <property type="match status" value="3"/>
</dbReference>
<feature type="repeat" description="WD" evidence="3">
    <location>
        <begin position="573"/>
        <end position="614"/>
    </location>
</feature>
<accession>A0AAX4PA29</accession>
<evidence type="ECO:0000256" key="4">
    <source>
        <dbReference type="SAM" id="MobiDB-lite"/>
    </source>
</evidence>
<evidence type="ECO:0000313" key="5">
    <source>
        <dbReference type="EMBL" id="WZN63038.1"/>
    </source>
</evidence>
<dbReference type="InterPro" id="IPR050630">
    <property type="entry name" value="WD_repeat_EMAP"/>
</dbReference>
<sequence length="651" mass="69346">MTESAPGAAQGDQAAKAGNPAQTQNSGAKLEMVLGITKTGSLVTNPKAPDTFFHPIGNGIRCVHDGKLSDTTLLQGHDGAVSCVSVSKDGTRLASSQLGVKTDVILWDLKTFEKTHVLSVHDLGVQCLCFSEDSRLLASMGTAKDDRVYLWDTRTGNYVCNASLKGLKVENACWRGDVGANGEYVFVTCGQDGCHVWKVNPYQGLLAAPLGCNTGSIKRHCTCVLFGRDQSLFYCGTTSGDLLSFTYGTRILRDVHQVCKGKITALVALPGGATEAYLLGSDDRSVYLFDAGSGTSARLLSLDSGVTSIALCGADPQQDIYVTTEECTVWRVSLVGNASGGAQWKAASCSKLEENHPSAVTCVTTCPGQPLWFSSDESGNLCAWDSGCRMAGRLSLRASKQGASASTAVASMSLLRDGRLLVGKTDGNISMYRVGQGGDLSLEWELEQAHRGASVTAVTCDGAVMASGSSNGEVKVWDQRTRRLLSSRNAHSSVVTGVELISAGEVVVTVSKDTQCKFYNWRKNISGVFFVMEASRLAAVCVTRPCERVLVSVGSDKYLTTWNLERTETEFSVQAHTEEATCVSLSPSNDLVCTGGRDRCVRVWTKNEGRLVCTLEGHPSPVTCARFLSETKIVSADESGCVVLWDVSGCA</sequence>
<keyword evidence="5" id="KW-0966">Cell projection</keyword>
<dbReference type="EMBL" id="CP151507">
    <property type="protein sequence ID" value="WZN63038.1"/>
    <property type="molecule type" value="Genomic_DNA"/>
</dbReference>
<evidence type="ECO:0000313" key="6">
    <source>
        <dbReference type="Proteomes" id="UP001472866"/>
    </source>
</evidence>
<dbReference type="InterPro" id="IPR015943">
    <property type="entry name" value="WD40/YVTN_repeat-like_dom_sf"/>
</dbReference>
<dbReference type="InterPro" id="IPR011047">
    <property type="entry name" value="Quinoprotein_ADH-like_sf"/>
</dbReference>
<dbReference type="SMART" id="SM00320">
    <property type="entry name" value="WD40"/>
    <property type="match status" value="11"/>
</dbReference>
<keyword evidence="1 3" id="KW-0853">WD repeat</keyword>
<evidence type="ECO:0000256" key="3">
    <source>
        <dbReference type="PROSITE-ProRule" id="PRU00221"/>
    </source>
</evidence>
<dbReference type="Gene3D" id="2.130.10.10">
    <property type="entry name" value="YVTN repeat-like/Quinoprotein amine dehydrogenase"/>
    <property type="match status" value="3"/>
</dbReference>
<dbReference type="Pfam" id="PF00400">
    <property type="entry name" value="WD40"/>
    <property type="match status" value="5"/>
</dbReference>
<keyword evidence="5" id="KW-0969">Cilium</keyword>
<evidence type="ECO:0000256" key="1">
    <source>
        <dbReference type="ARBA" id="ARBA00022574"/>
    </source>
</evidence>
<dbReference type="SUPFAM" id="SSF50998">
    <property type="entry name" value="Quinoprotein alcohol dehydrogenase-like"/>
    <property type="match status" value="1"/>
</dbReference>
<gene>
    <name evidence="5" type="ORF">HKI87_07g45830</name>
</gene>
<feature type="region of interest" description="Disordered" evidence="4">
    <location>
        <begin position="1"/>
        <end position="26"/>
    </location>
</feature>
<keyword evidence="2" id="KW-0677">Repeat</keyword>
<feature type="compositionally biased region" description="Low complexity" evidence="4">
    <location>
        <begin position="1"/>
        <end position="18"/>
    </location>
</feature>
<organism evidence="5 6">
    <name type="scientific">Chloropicon roscoffensis</name>
    <dbReference type="NCBI Taxonomy" id="1461544"/>
    <lineage>
        <taxon>Eukaryota</taxon>
        <taxon>Viridiplantae</taxon>
        <taxon>Chlorophyta</taxon>
        <taxon>Chloropicophyceae</taxon>
        <taxon>Chloropicales</taxon>
        <taxon>Chloropicaceae</taxon>
        <taxon>Chloropicon</taxon>
    </lineage>
</organism>
<keyword evidence="5" id="KW-0282">Flagellum</keyword>
<dbReference type="InterPro" id="IPR001680">
    <property type="entry name" value="WD40_rpt"/>
</dbReference>
<dbReference type="Proteomes" id="UP001472866">
    <property type="component" value="Chromosome 07"/>
</dbReference>
<dbReference type="PANTHER" id="PTHR13720:SF39">
    <property type="entry name" value="F-BOX DOMAIN-CONTAINING PROTEIN"/>
    <property type="match status" value="1"/>
</dbReference>
<feature type="repeat" description="WD" evidence="3">
    <location>
        <begin position="615"/>
        <end position="651"/>
    </location>
</feature>
<evidence type="ECO:0000256" key="2">
    <source>
        <dbReference type="ARBA" id="ARBA00022737"/>
    </source>
</evidence>
<dbReference type="PANTHER" id="PTHR13720">
    <property type="entry name" value="WD-40 REPEAT PROTEIN"/>
    <property type="match status" value="1"/>
</dbReference>
<dbReference type="AlphaFoldDB" id="A0AAX4PA29"/>
<keyword evidence="6" id="KW-1185">Reference proteome</keyword>
<name>A0AAX4PA29_9CHLO</name>
<feature type="repeat" description="WD" evidence="3">
    <location>
        <begin position="461"/>
        <end position="487"/>
    </location>
</feature>